<feature type="compositionally biased region" description="Basic and acidic residues" evidence="4">
    <location>
        <begin position="482"/>
        <end position="491"/>
    </location>
</feature>
<evidence type="ECO:0000256" key="3">
    <source>
        <dbReference type="PROSITE-ProRule" id="PRU00267"/>
    </source>
</evidence>
<dbReference type="GO" id="GO:0005634">
    <property type="term" value="C:nucleus"/>
    <property type="evidence" value="ECO:0007669"/>
    <property type="project" value="UniProtKB-UniRule"/>
</dbReference>
<gene>
    <name evidence="6" type="ORF">D9619_012268</name>
</gene>
<feature type="compositionally biased region" description="Basic residues" evidence="4">
    <location>
        <begin position="172"/>
        <end position="184"/>
    </location>
</feature>
<feature type="compositionally biased region" description="Low complexity" evidence="4">
    <location>
        <begin position="450"/>
        <end position="480"/>
    </location>
</feature>
<keyword evidence="7" id="KW-1185">Reference proteome</keyword>
<feature type="region of interest" description="Disordered" evidence="4">
    <location>
        <begin position="449"/>
        <end position="491"/>
    </location>
</feature>
<keyword evidence="2" id="KW-0804">Transcription</keyword>
<feature type="region of interest" description="Disordered" evidence="4">
    <location>
        <begin position="59"/>
        <end position="93"/>
    </location>
</feature>
<dbReference type="SMART" id="SM00398">
    <property type="entry name" value="HMG"/>
    <property type="match status" value="1"/>
</dbReference>
<feature type="compositionally biased region" description="Low complexity" evidence="4">
    <location>
        <begin position="213"/>
        <end position="222"/>
    </location>
</feature>
<evidence type="ECO:0000256" key="2">
    <source>
        <dbReference type="ARBA" id="ARBA00023163"/>
    </source>
</evidence>
<dbReference type="AlphaFoldDB" id="A0A8H5B7P7"/>
<reference evidence="6 7" key="1">
    <citation type="journal article" date="2020" name="ISME J.">
        <title>Uncovering the hidden diversity of litter-decomposition mechanisms in mushroom-forming fungi.</title>
        <authorList>
            <person name="Floudas D."/>
            <person name="Bentzer J."/>
            <person name="Ahren D."/>
            <person name="Johansson T."/>
            <person name="Persson P."/>
            <person name="Tunlid A."/>
        </authorList>
    </citation>
    <scope>NUCLEOTIDE SEQUENCE [LARGE SCALE GENOMIC DNA]</scope>
    <source>
        <strain evidence="6 7">CBS 101986</strain>
    </source>
</reference>
<dbReference type="EMBL" id="JAACJJ010000031">
    <property type="protein sequence ID" value="KAF5318107.1"/>
    <property type="molecule type" value="Genomic_DNA"/>
</dbReference>
<dbReference type="SUPFAM" id="SSF47095">
    <property type="entry name" value="HMG-box"/>
    <property type="match status" value="1"/>
</dbReference>
<dbReference type="GO" id="GO:0000978">
    <property type="term" value="F:RNA polymerase II cis-regulatory region sequence-specific DNA binding"/>
    <property type="evidence" value="ECO:0007669"/>
    <property type="project" value="TreeGrafter"/>
</dbReference>
<dbReference type="GO" id="GO:0001228">
    <property type="term" value="F:DNA-binding transcription activator activity, RNA polymerase II-specific"/>
    <property type="evidence" value="ECO:0007669"/>
    <property type="project" value="TreeGrafter"/>
</dbReference>
<dbReference type="PANTHER" id="PTHR10270:SF161">
    <property type="entry name" value="SEX-DETERMINING REGION Y PROTEIN"/>
    <property type="match status" value="1"/>
</dbReference>
<dbReference type="GO" id="GO:0000122">
    <property type="term" value="P:negative regulation of transcription by RNA polymerase II"/>
    <property type="evidence" value="ECO:0007669"/>
    <property type="project" value="TreeGrafter"/>
</dbReference>
<dbReference type="OrthoDB" id="6247875at2759"/>
<keyword evidence="3" id="KW-0539">Nucleus</keyword>
<dbReference type="InterPro" id="IPR050140">
    <property type="entry name" value="SRY-related_HMG-box_TF-like"/>
</dbReference>
<feature type="domain" description="HMG box" evidence="5">
    <location>
        <begin position="95"/>
        <end position="170"/>
    </location>
</feature>
<evidence type="ECO:0000256" key="1">
    <source>
        <dbReference type="ARBA" id="ARBA00023125"/>
    </source>
</evidence>
<evidence type="ECO:0000259" key="5">
    <source>
        <dbReference type="PROSITE" id="PS50118"/>
    </source>
</evidence>
<evidence type="ECO:0000313" key="6">
    <source>
        <dbReference type="EMBL" id="KAF5318107.1"/>
    </source>
</evidence>
<organism evidence="6 7">
    <name type="scientific">Psilocybe cf. subviscida</name>
    <dbReference type="NCBI Taxonomy" id="2480587"/>
    <lineage>
        <taxon>Eukaryota</taxon>
        <taxon>Fungi</taxon>
        <taxon>Dikarya</taxon>
        <taxon>Basidiomycota</taxon>
        <taxon>Agaricomycotina</taxon>
        <taxon>Agaricomycetes</taxon>
        <taxon>Agaricomycetidae</taxon>
        <taxon>Agaricales</taxon>
        <taxon>Agaricineae</taxon>
        <taxon>Strophariaceae</taxon>
        <taxon>Psilocybe</taxon>
    </lineage>
</organism>
<evidence type="ECO:0000313" key="7">
    <source>
        <dbReference type="Proteomes" id="UP000567179"/>
    </source>
</evidence>
<name>A0A8H5B7P7_9AGAR</name>
<keyword evidence="1 3" id="KW-0238">DNA-binding</keyword>
<dbReference type="Gene3D" id="1.10.30.10">
    <property type="entry name" value="High mobility group box domain"/>
    <property type="match status" value="1"/>
</dbReference>
<accession>A0A8H5B7P7</accession>
<dbReference type="Pfam" id="PF00505">
    <property type="entry name" value="HMG_box"/>
    <property type="match status" value="1"/>
</dbReference>
<dbReference type="Proteomes" id="UP000567179">
    <property type="component" value="Unassembled WGS sequence"/>
</dbReference>
<dbReference type="GO" id="GO:0030154">
    <property type="term" value="P:cell differentiation"/>
    <property type="evidence" value="ECO:0007669"/>
    <property type="project" value="TreeGrafter"/>
</dbReference>
<dbReference type="CDD" id="cd01389">
    <property type="entry name" value="HMG-box_ROX1-like"/>
    <property type="match status" value="1"/>
</dbReference>
<proteinExistence type="predicted"/>
<protein>
    <recommendedName>
        <fullName evidence="5">HMG box domain-containing protein</fullName>
    </recommendedName>
</protein>
<dbReference type="PANTHER" id="PTHR10270">
    <property type="entry name" value="SOX TRANSCRIPTION FACTOR"/>
    <property type="match status" value="1"/>
</dbReference>
<comment type="caution">
    <text evidence="6">The sequence shown here is derived from an EMBL/GenBank/DDBJ whole genome shotgun (WGS) entry which is preliminary data.</text>
</comment>
<dbReference type="PROSITE" id="PS50118">
    <property type="entry name" value="HMG_BOX_2"/>
    <property type="match status" value="1"/>
</dbReference>
<feature type="region of interest" description="Disordered" evidence="4">
    <location>
        <begin position="165"/>
        <end position="243"/>
    </location>
</feature>
<evidence type="ECO:0000256" key="4">
    <source>
        <dbReference type="SAM" id="MobiDB-lite"/>
    </source>
</evidence>
<dbReference type="InterPro" id="IPR036910">
    <property type="entry name" value="HMG_box_dom_sf"/>
</dbReference>
<feature type="DNA-binding region" description="HMG box" evidence="3">
    <location>
        <begin position="95"/>
        <end position="170"/>
    </location>
</feature>
<feature type="compositionally biased region" description="Basic and acidic residues" evidence="4">
    <location>
        <begin position="67"/>
        <end position="82"/>
    </location>
</feature>
<dbReference type="InterPro" id="IPR009071">
    <property type="entry name" value="HMG_box_dom"/>
</dbReference>
<sequence>MPAISRVLGWTPPHNEDFVDVPVSCDVSDLMPLQNPTFHISEPNPVRTLRRTVTGIFKHASAPASDTDEHSSDEAAAEKRAETGPGGKHTDPAWVARPRNEFILFRCDYVRKHSREGKRVRRPPGAEVEKTLSKQAAEAWHHLPPEERLYWKERANRERNEHARLYPDYRYRPKKSATGRRRQTRCSSTAPATAELNQPAEPPVPHFADAPPSMSRTSSSTSAPKRHASVPQLGGSERVHHRRLRSTASAPWIGMPGSVDFTARDFASMTIMEDSSSFEPSDYLSPDFVSGPSQSQILTQVTGTSSSASSSSSLMNWNDARMVPSAPQSAQYLSPTSASFSTLNGMDHIHLGSQQMLAKYTTGGTPDPAALGIMQHQPQQLQIPDMQQPHLSQQPHPDQHHQQSQPFANYHVTRGDIWMSQMHSYDHEHLSDQDGQHLLGMTIDPTLQQQSDESLTASSSSSDTQPVSGSGSGGSIASSSPDTREVGNKHEHHAALHFDAEGRAMNGLIGAVDNGSPSVLFAMDTDEFFNPNDF</sequence>